<gene>
    <name evidence="2" type="ORF">BJ987_001397</name>
</gene>
<dbReference type="EMBL" id="JAGGMR010000001">
    <property type="protein sequence ID" value="MBP2188496.1"/>
    <property type="molecule type" value="Genomic_DNA"/>
</dbReference>
<feature type="region of interest" description="Disordered" evidence="1">
    <location>
        <begin position="1"/>
        <end position="53"/>
    </location>
</feature>
<evidence type="ECO:0000256" key="1">
    <source>
        <dbReference type="SAM" id="MobiDB-lite"/>
    </source>
</evidence>
<comment type="caution">
    <text evidence="2">The sequence shown here is derived from an EMBL/GenBank/DDBJ whole genome shotgun (WGS) entry which is preliminary data.</text>
</comment>
<accession>A0ABS4Q9Y4</accession>
<evidence type="ECO:0000313" key="3">
    <source>
        <dbReference type="Proteomes" id="UP001519325"/>
    </source>
</evidence>
<evidence type="ECO:0000313" key="2">
    <source>
        <dbReference type="EMBL" id="MBP2188496.1"/>
    </source>
</evidence>
<dbReference type="Proteomes" id="UP001519325">
    <property type="component" value="Unassembled WGS sequence"/>
</dbReference>
<reference evidence="2 3" key="1">
    <citation type="submission" date="2021-03" db="EMBL/GenBank/DDBJ databases">
        <title>Sequencing the genomes of 1000 actinobacteria strains.</title>
        <authorList>
            <person name="Klenk H.-P."/>
        </authorList>
    </citation>
    <scope>NUCLEOTIDE SEQUENCE [LARGE SCALE GENOMIC DNA]</scope>
    <source>
        <strain evidence="2 3">DSM 45516</strain>
    </source>
</reference>
<sequence>MSTEDGHAPGLFSHETAPLTAFPMADEGAPHHRPVFSADESAAAQDPAGRAGD</sequence>
<dbReference type="RefSeq" id="WP_209885807.1">
    <property type="nucleotide sequence ID" value="NZ_JAGGMR010000001.1"/>
</dbReference>
<protein>
    <submittedName>
        <fullName evidence="2">Uncharacterized protein</fullName>
    </submittedName>
</protein>
<organism evidence="2 3">
    <name type="scientific">Nocardia goodfellowii</name>
    <dbReference type="NCBI Taxonomy" id="882446"/>
    <lineage>
        <taxon>Bacteria</taxon>
        <taxon>Bacillati</taxon>
        <taxon>Actinomycetota</taxon>
        <taxon>Actinomycetes</taxon>
        <taxon>Mycobacteriales</taxon>
        <taxon>Nocardiaceae</taxon>
        <taxon>Nocardia</taxon>
    </lineage>
</organism>
<keyword evidence="3" id="KW-1185">Reference proteome</keyword>
<name>A0ABS4Q9Y4_9NOCA</name>
<proteinExistence type="predicted"/>